<dbReference type="Gene3D" id="3.40.800.20">
    <property type="entry name" value="Histone deacetylase domain"/>
    <property type="match status" value="1"/>
</dbReference>
<sequence length="572" mass="59890">MLSKRTFLSVPGWLDALQPLLDAGASVAQTCEGSPPLNMAVCMGSHPKFERFALAASSTLLDAGAVPLERDDWGRTALHWAAFLGLQDVTQLLLTAGDEFVRRERERASTDANADEGAEDIPPLAEFQDKTGNTALHLAARYRQPGTAALLLRDAARGGEEGLLGALRARNKAGQTALHAAAVGGCAACVRAVLAAAPAGAPDELRAGGQARPDPGPARDAARPRAGRGFAQGKAEAEEAAAEASPPSLVDPSATTAQTLIVAPPECWAHHSAPWPRSRAAPEPPPENVGRLAALADPLLGALRGREAGAVAWDERPRRVALGDLLRVHDWSYVRRIQRVCEDLPLAGAVPVSELKRYPDDAAAEGAVRASDLGYLDGDTAVSHGTWRAALAAAGAAVAAVDAVMDPATPVRNAFCAVRPPGHHAGPGGAVASARDPNATNGFCIFNNVAVAAAYAHCVYRDRGVRRVALLDFDVHHGNGTEACVVRAAPSLLRVPFQTPFSEGVQSFPGLLALAGRGRQGQHLLRQRAGLWAQGGRAGHLRLPGVGRDGRQPRRARGQPGRGPRRRVRAGV</sequence>
<dbReference type="SUPFAM" id="SSF52768">
    <property type="entry name" value="Arginase/deacetylase"/>
    <property type="match status" value="1"/>
</dbReference>
<dbReference type="GO" id="GO:0040029">
    <property type="term" value="P:epigenetic regulation of gene expression"/>
    <property type="evidence" value="ECO:0007669"/>
    <property type="project" value="TreeGrafter"/>
</dbReference>
<name>A0AAD9MIE3_PROWI</name>
<feature type="compositionally biased region" description="Basic residues" evidence="2">
    <location>
        <begin position="553"/>
        <end position="572"/>
    </location>
</feature>
<proteinExistence type="predicted"/>
<evidence type="ECO:0000256" key="1">
    <source>
        <dbReference type="PROSITE-ProRule" id="PRU00023"/>
    </source>
</evidence>
<dbReference type="InterPro" id="IPR036770">
    <property type="entry name" value="Ankyrin_rpt-contain_sf"/>
</dbReference>
<dbReference type="Proteomes" id="UP001255856">
    <property type="component" value="Unassembled WGS sequence"/>
</dbReference>
<dbReference type="InterPro" id="IPR023696">
    <property type="entry name" value="Ureohydrolase_dom_sf"/>
</dbReference>
<gene>
    <name evidence="4" type="ORF">QBZ16_002435</name>
</gene>
<dbReference type="PROSITE" id="PS50297">
    <property type="entry name" value="ANK_REP_REGION"/>
    <property type="match status" value="1"/>
</dbReference>
<dbReference type="PANTHER" id="PTHR10625:SF26">
    <property type="entry name" value="HISTONE DEACETYLASE DOMAIN-CONTAINING PROTEIN"/>
    <property type="match status" value="1"/>
</dbReference>
<dbReference type="InterPro" id="IPR002110">
    <property type="entry name" value="Ankyrin_rpt"/>
</dbReference>
<evidence type="ECO:0000313" key="5">
    <source>
        <dbReference type="Proteomes" id="UP001255856"/>
    </source>
</evidence>
<evidence type="ECO:0000313" key="4">
    <source>
        <dbReference type="EMBL" id="KAK2080039.1"/>
    </source>
</evidence>
<evidence type="ECO:0000256" key="2">
    <source>
        <dbReference type="SAM" id="MobiDB-lite"/>
    </source>
</evidence>
<dbReference type="SMART" id="SM00248">
    <property type="entry name" value="ANK"/>
    <property type="match status" value="3"/>
</dbReference>
<feature type="repeat" description="ANK" evidence="1">
    <location>
        <begin position="73"/>
        <end position="105"/>
    </location>
</feature>
<comment type="caution">
    <text evidence="4">The sequence shown here is derived from an EMBL/GenBank/DDBJ whole genome shotgun (WGS) entry which is preliminary data.</text>
</comment>
<dbReference type="Gene3D" id="1.25.40.20">
    <property type="entry name" value="Ankyrin repeat-containing domain"/>
    <property type="match status" value="2"/>
</dbReference>
<dbReference type="InterPro" id="IPR023801">
    <property type="entry name" value="His_deacetylse_dom"/>
</dbReference>
<dbReference type="AlphaFoldDB" id="A0AAD9MIE3"/>
<feature type="region of interest" description="Disordered" evidence="2">
    <location>
        <begin position="540"/>
        <end position="572"/>
    </location>
</feature>
<feature type="domain" description="Histone deacetylase" evidence="3">
    <location>
        <begin position="286"/>
        <end position="488"/>
    </location>
</feature>
<reference evidence="4" key="1">
    <citation type="submission" date="2021-01" db="EMBL/GenBank/DDBJ databases">
        <authorList>
            <person name="Eckstrom K.M.E."/>
        </authorList>
    </citation>
    <scope>NUCLEOTIDE SEQUENCE</scope>
    <source>
        <strain evidence="4">UVCC 0001</strain>
    </source>
</reference>
<keyword evidence="5" id="KW-1185">Reference proteome</keyword>
<dbReference type="EMBL" id="JASFZW010000002">
    <property type="protein sequence ID" value="KAK2080039.1"/>
    <property type="molecule type" value="Genomic_DNA"/>
</dbReference>
<dbReference type="Pfam" id="PF00850">
    <property type="entry name" value="Hist_deacetyl"/>
    <property type="match status" value="1"/>
</dbReference>
<dbReference type="GO" id="GO:0000118">
    <property type="term" value="C:histone deacetylase complex"/>
    <property type="evidence" value="ECO:0007669"/>
    <property type="project" value="TreeGrafter"/>
</dbReference>
<protein>
    <recommendedName>
        <fullName evidence="3">Histone deacetylase domain-containing protein</fullName>
    </recommendedName>
</protein>
<dbReference type="GO" id="GO:0004407">
    <property type="term" value="F:histone deacetylase activity"/>
    <property type="evidence" value="ECO:0007669"/>
    <property type="project" value="TreeGrafter"/>
</dbReference>
<dbReference type="Pfam" id="PF00023">
    <property type="entry name" value="Ank"/>
    <property type="match status" value="1"/>
</dbReference>
<accession>A0AAD9MIE3</accession>
<dbReference type="PANTHER" id="PTHR10625">
    <property type="entry name" value="HISTONE DEACETYLASE HDAC1-RELATED"/>
    <property type="match status" value="1"/>
</dbReference>
<dbReference type="SUPFAM" id="SSF48403">
    <property type="entry name" value="Ankyrin repeat"/>
    <property type="match status" value="1"/>
</dbReference>
<evidence type="ECO:0000259" key="3">
    <source>
        <dbReference type="Pfam" id="PF00850"/>
    </source>
</evidence>
<organism evidence="4 5">
    <name type="scientific">Prototheca wickerhamii</name>
    <dbReference type="NCBI Taxonomy" id="3111"/>
    <lineage>
        <taxon>Eukaryota</taxon>
        <taxon>Viridiplantae</taxon>
        <taxon>Chlorophyta</taxon>
        <taxon>core chlorophytes</taxon>
        <taxon>Trebouxiophyceae</taxon>
        <taxon>Chlorellales</taxon>
        <taxon>Chlorellaceae</taxon>
        <taxon>Prototheca</taxon>
    </lineage>
</organism>
<dbReference type="GO" id="GO:0005737">
    <property type="term" value="C:cytoplasm"/>
    <property type="evidence" value="ECO:0007669"/>
    <property type="project" value="TreeGrafter"/>
</dbReference>
<dbReference type="Pfam" id="PF12796">
    <property type="entry name" value="Ank_2"/>
    <property type="match status" value="1"/>
</dbReference>
<dbReference type="PROSITE" id="PS50088">
    <property type="entry name" value="ANK_REPEAT"/>
    <property type="match status" value="1"/>
</dbReference>
<keyword evidence="1" id="KW-0040">ANK repeat</keyword>
<feature type="region of interest" description="Disordered" evidence="2">
    <location>
        <begin position="203"/>
        <end position="252"/>
    </location>
</feature>
<dbReference type="InterPro" id="IPR037138">
    <property type="entry name" value="His_deacetylse_dom_sf"/>
</dbReference>